<dbReference type="InterPro" id="IPR000792">
    <property type="entry name" value="Tscrpt_reg_LuxR_C"/>
</dbReference>
<dbReference type="CDD" id="cd06170">
    <property type="entry name" value="LuxR_C_like"/>
    <property type="match status" value="1"/>
</dbReference>
<dbReference type="SMART" id="SM00421">
    <property type="entry name" value="HTH_LUXR"/>
    <property type="match status" value="1"/>
</dbReference>
<dbReference type="InterPro" id="IPR016032">
    <property type="entry name" value="Sig_transdc_resp-reg_C-effctor"/>
</dbReference>
<dbReference type="Gene3D" id="3.40.50.300">
    <property type="entry name" value="P-loop containing nucleotide triphosphate hydrolases"/>
    <property type="match status" value="1"/>
</dbReference>
<dbReference type="GO" id="GO:0006355">
    <property type="term" value="P:regulation of DNA-templated transcription"/>
    <property type="evidence" value="ECO:0007669"/>
    <property type="project" value="InterPro"/>
</dbReference>
<dbReference type="Proteomes" id="UP000217221">
    <property type="component" value="Chromosome"/>
</dbReference>
<feature type="domain" description="HTH luxR-type" evidence="4">
    <location>
        <begin position="789"/>
        <end position="854"/>
    </location>
</feature>
<dbReference type="Gene3D" id="1.10.10.10">
    <property type="entry name" value="Winged helix-like DNA-binding domain superfamily/Winged helix DNA-binding domain"/>
    <property type="match status" value="1"/>
</dbReference>
<evidence type="ECO:0000256" key="3">
    <source>
        <dbReference type="ARBA" id="ARBA00023163"/>
    </source>
</evidence>
<dbReference type="InterPro" id="IPR011990">
    <property type="entry name" value="TPR-like_helical_dom_sf"/>
</dbReference>
<dbReference type="PRINTS" id="PR00038">
    <property type="entry name" value="HTHLUXR"/>
</dbReference>
<evidence type="ECO:0000256" key="2">
    <source>
        <dbReference type="ARBA" id="ARBA00023125"/>
    </source>
</evidence>
<reference evidence="5 6" key="1">
    <citation type="submission" date="2016-07" db="EMBL/GenBank/DDBJ databases">
        <title>High microdiversification within the ubiquitous acI lineage of Actinobacteria.</title>
        <authorList>
            <person name="Neuenschwander S.M."/>
            <person name="Salcher M."/>
            <person name="Ghai R."/>
            <person name="Pernthaler J."/>
        </authorList>
    </citation>
    <scope>NUCLEOTIDE SEQUENCE [LARGE SCALE GENOMIC DNA]</scope>
    <source>
        <strain evidence="5">MMS-VB-114</strain>
    </source>
</reference>
<accession>A0A249LG32</accession>
<name>A0A249LG32_9ACTN</name>
<dbReference type="GO" id="GO:0003677">
    <property type="term" value="F:DNA binding"/>
    <property type="evidence" value="ECO:0007669"/>
    <property type="project" value="UniProtKB-KW"/>
</dbReference>
<evidence type="ECO:0000259" key="4">
    <source>
        <dbReference type="PROSITE" id="PS50043"/>
    </source>
</evidence>
<evidence type="ECO:0000256" key="1">
    <source>
        <dbReference type="ARBA" id="ARBA00023015"/>
    </source>
</evidence>
<keyword evidence="3" id="KW-0804">Transcription</keyword>
<keyword evidence="1" id="KW-0805">Transcription regulation</keyword>
<dbReference type="PROSITE" id="PS50043">
    <property type="entry name" value="HTH_LUXR_2"/>
    <property type="match status" value="1"/>
</dbReference>
<sequence>MIDGVMLSRTLAPSLPNNLITRKHLFNLLSEKRPGATLVIAPAGYGKTTLVAEWAKQCTSKVIWTQMSSKDSLIQLSQHMIQSVRNAVPGFAPWANSLSDFDIGDIVRKTANEIYEQKENFIWVLDSAEELDAQSSDIRRVFVESVPENVHIVLISRKAPDASYSRFAKLGNLNLVTPDDLLFSSQETAAIAKLAGLDITNLHVKATLDTAKGWPAALQLLVRKLQKGVTELSIQDEIANKADPLSYLAEEIIKSLNAEELDILTRLSIVEEFDAEIADLLIGNRAAPEFFARMCTGGLLISSISNAGRTYHLNSIIRESLQNRFSESRSAQSLMHKKLADLFLERKKIGVALFHASKSEDHELLQWILKNNIRTMAATGKGDFLLQWSKIIGDKFPSGYPRRLSLQVAAHVVNLEFERAQALILELLAIIKDSEIEVFLQKSASVSSATINLFNGNLSKLNIEAEIVLSPVENVRDVENIDKLHVLRLLSNQALALENYEECIQIYAQAQHYLSLDYAPLPMYYVNAISAAASFAEGNYFEAFEIACTGIETAEINDYTGISGSADLHFIRARCLLEFSKIDEALDAFNLVRTIALASKQKVWYILADGYLLRQYVLEGRVEEAFEGIKEQRELIQSVSSINQLGSLVDANEAFLRYVVKDYDRVVALLDRMPEGNLVSRYKPRIMELQGKKIPDALSETLPTKTPRDLLDKYLNDVGAAIDRETEALGHLQKCLDLAALYGAREILLRQKPAVLNLIIKASGARPTVYLEELARAAADRLKKQDQNNSGMSEALTKREIEILKNLSTGKPISAIGSSLHVSQNTMKTHLRNIYRKLEADGRHSAVEKAKSLFLI</sequence>
<dbReference type="InterPro" id="IPR036388">
    <property type="entry name" value="WH-like_DNA-bd_sf"/>
</dbReference>
<dbReference type="SUPFAM" id="SSF46894">
    <property type="entry name" value="C-terminal effector domain of the bipartite response regulators"/>
    <property type="match status" value="1"/>
</dbReference>
<evidence type="ECO:0000313" key="6">
    <source>
        <dbReference type="Proteomes" id="UP000217221"/>
    </source>
</evidence>
<dbReference type="InterPro" id="IPR027417">
    <property type="entry name" value="P-loop_NTPase"/>
</dbReference>
<evidence type="ECO:0000313" key="5">
    <source>
        <dbReference type="EMBL" id="ASY28071.1"/>
    </source>
</evidence>
<dbReference type="PANTHER" id="PTHR44688">
    <property type="entry name" value="DNA-BINDING TRANSCRIPTIONAL ACTIVATOR DEVR_DOSR"/>
    <property type="match status" value="1"/>
</dbReference>
<dbReference type="KEGG" id="plim:PHILAsVB114_05505"/>
<dbReference type="SUPFAM" id="SSF52540">
    <property type="entry name" value="P-loop containing nucleoside triphosphate hydrolases"/>
    <property type="match status" value="1"/>
</dbReference>
<dbReference type="InterPro" id="IPR059106">
    <property type="entry name" value="WHD_MalT"/>
</dbReference>
<dbReference type="Pfam" id="PF00196">
    <property type="entry name" value="GerE"/>
    <property type="match status" value="1"/>
</dbReference>
<gene>
    <name evidence="5" type="ORF">PHILAsVB114_05505</name>
</gene>
<keyword evidence="6" id="KW-1185">Reference proteome</keyword>
<dbReference type="PANTHER" id="PTHR44688:SF16">
    <property type="entry name" value="DNA-BINDING TRANSCRIPTIONAL ACTIVATOR DEVR_DOSR"/>
    <property type="match status" value="1"/>
</dbReference>
<dbReference type="EMBL" id="CP016782">
    <property type="protein sequence ID" value="ASY28071.1"/>
    <property type="molecule type" value="Genomic_DNA"/>
</dbReference>
<dbReference type="Pfam" id="PF25873">
    <property type="entry name" value="WHD_MalT"/>
    <property type="match status" value="1"/>
</dbReference>
<dbReference type="AlphaFoldDB" id="A0A249LG32"/>
<protein>
    <submittedName>
        <fullName evidence="5">LuxR family transcriptional regulator, maltose regulon positive regulatory protein</fullName>
    </submittedName>
</protein>
<dbReference type="SUPFAM" id="SSF48452">
    <property type="entry name" value="TPR-like"/>
    <property type="match status" value="1"/>
</dbReference>
<organism evidence="5 6">
    <name type="scientific">Candidatus Planktophila limnetica</name>
    <dbReference type="NCBI Taxonomy" id="573600"/>
    <lineage>
        <taxon>Bacteria</taxon>
        <taxon>Bacillati</taxon>
        <taxon>Actinomycetota</taxon>
        <taxon>Actinomycetes</taxon>
        <taxon>Candidatus Nanopelagicales</taxon>
        <taxon>Candidatus Nanopelagicaceae</taxon>
        <taxon>Candidatus Planktophila</taxon>
    </lineage>
</organism>
<proteinExistence type="predicted"/>
<keyword evidence="2" id="KW-0238">DNA-binding</keyword>